<dbReference type="CDD" id="cd18137">
    <property type="entry name" value="HLD_clamp_pol_III_gamma_tau"/>
    <property type="match status" value="1"/>
</dbReference>
<evidence type="ECO:0000313" key="14">
    <source>
        <dbReference type="EMBL" id="MBB6735859.1"/>
    </source>
</evidence>
<dbReference type="FunFam" id="3.40.50.300:FF:000014">
    <property type="entry name" value="DNA polymerase III subunit gamma/tau"/>
    <property type="match status" value="1"/>
</dbReference>
<dbReference type="GO" id="GO:0046872">
    <property type="term" value="F:metal ion binding"/>
    <property type="evidence" value="ECO:0007669"/>
    <property type="project" value="UniProtKB-KW"/>
</dbReference>
<dbReference type="RefSeq" id="WP_185133509.1">
    <property type="nucleotide sequence ID" value="NZ_JACJVO010000057.1"/>
</dbReference>
<comment type="similarity">
    <text evidence="1">Belongs to the DnaX/STICHEL family.</text>
</comment>
<dbReference type="GO" id="GO:0005524">
    <property type="term" value="F:ATP binding"/>
    <property type="evidence" value="ECO:0007669"/>
    <property type="project" value="UniProtKB-KW"/>
</dbReference>
<evidence type="ECO:0000256" key="9">
    <source>
        <dbReference type="ARBA" id="ARBA00022840"/>
    </source>
</evidence>
<dbReference type="Gene3D" id="1.10.8.60">
    <property type="match status" value="1"/>
</dbReference>
<dbReference type="PANTHER" id="PTHR11669:SF0">
    <property type="entry name" value="PROTEIN STICHEL-LIKE 2"/>
    <property type="match status" value="1"/>
</dbReference>
<dbReference type="Gene3D" id="1.20.272.10">
    <property type="match status" value="1"/>
</dbReference>
<name>A0A7X0STI2_9BACL</name>
<evidence type="ECO:0000256" key="7">
    <source>
        <dbReference type="ARBA" id="ARBA00022741"/>
    </source>
</evidence>
<dbReference type="SUPFAM" id="SSF52540">
    <property type="entry name" value="P-loop containing nucleoside triphosphate hydrolases"/>
    <property type="match status" value="1"/>
</dbReference>
<dbReference type="InterPro" id="IPR003593">
    <property type="entry name" value="AAA+_ATPase"/>
</dbReference>
<keyword evidence="4 14" id="KW-0548">Nucleotidyltransferase</keyword>
<dbReference type="NCBIfam" id="NF004046">
    <property type="entry name" value="PRK05563.1"/>
    <property type="match status" value="1"/>
</dbReference>
<evidence type="ECO:0000256" key="1">
    <source>
        <dbReference type="ARBA" id="ARBA00006360"/>
    </source>
</evidence>
<feature type="domain" description="AAA+ ATPase" evidence="13">
    <location>
        <begin position="37"/>
        <end position="179"/>
    </location>
</feature>
<organism evidence="14 15">
    <name type="scientific">Cohnella zeiphila</name>
    <dbReference type="NCBI Taxonomy" id="2761120"/>
    <lineage>
        <taxon>Bacteria</taxon>
        <taxon>Bacillati</taxon>
        <taxon>Bacillota</taxon>
        <taxon>Bacilli</taxon>
        <taxon>Bacillales</taxon>
        <taxon>Paenibacillaceae</taxon>
        <taxon>Cohnella</taxon>
    </lineage>
</organism>
<keyword evidence="15" id="KW-1185">Reference proteome</keyword>
<evidence type="ECO:0000256" key="5">
    <source>
        <dbReference type="ARBA" id="ARBA00022705"/>
    </source>
</evidence>
<evidence type="ECO:0000256" key="2">
    <source>
        <dbReference type="ARBA" id="ARBA00012417"/>
    </source>
</evidence>
<keyword evidence="6" id="KW-0479">Metal-binding</keyword>
<evidence type="ECO:0000256" key="12">
    <source>
        <dbReference type="SAM" id="MobiDB-lite"/>
    </source>
</evidence>
<dbReference type="AlphaFoldDB" id="A0A7X0STI2"/>
<dbReference type="InterPro" id="IPR045085">
    <property type="entry name" value="HLD_clamp_pol_III_gamma_tau"/>
</dbReference>
<sequence>MAHIALYRAWRPQAFRDMVGQQHIVQTLQNAIREDRLSHAYLFSGPRGTGKTSAARLLAKAINCERGPAPEPCNECESCKRISAGTVMDVVEIDAASNRGVEEIRDIRDKVKYAPTEVRRKVYIIDEVHMLTTEAFNALLKTLEEPPGHVMFMLATTEPHRLPPTIVSRCQRFEFRRVSLEEQSERLAEICREEEIAAEPEALRYIARLSDGGMRDALSLLDQISSFTGGQVSLGDAVEATGGLPSEQFARLATAVREADAAAVLREVDEMMRAGKSADKCLEQLMHYFRDLLVARLAPQAASSSGRVADPAELREVAEGFSRERLFAIVDLLNRYQSEMKYAAHPQTMFEIALLRLCSAEDSQPGAEESARRSAPAGNANAASPADGDQLRHLQQQVAGLERKLEELRRGAAAAAPPAGGGGGGPSARGGGAGSGWARGASGAGSSGAAKASRVRLKLDAFLAAKGTPDALQVLGKWPQALQRVKEERVTVHAWLVDGEPVSFANDTVLVAFRNTIHRETTEKPANKQVIEGVLSSLLGRPVQLATLTQKEWQEALAEGAAVKSEAEELQLMPDDGGEPPRESLVEEAVRLFGEDLVIIKDD</sequence>
<protein>
    <recommendedName>
        <fullName evidence="2">DNA-directed DNA polymerase</fullName>
        <ecNumber evidence="2">2.7.7.7</ecNumber>
    </recommendedName>
</protein>
<evidence type="ECO:0000256" key="3">
    <source>
        <dbReference type="ARBA" id="ARBA00022679"/>
    </source>
</evidence>
<keyword evidence="8" id="KW-0862">Zinc</keyword>
<dbReference type="SMART" id="SM00382">
    <property type="entry name" value="AAA"/>
    <property type="match status" value="1"/>
</dbReference>
<dbReference type="GO" id="GO:0003677">
    <property type="term" value="F:DNA binding"/>
    <property type="evidence" value="ECO:0007669"/>
    <property type="project" value="InterPro"/>
</dbReference>
<dbReference type="InterPro" id="IPR022754">
    <property type="entry name" value="DNA_pol_III_gamma-3"/>
</dbReference>
<accession>A0A7X0STI2</accession>
<proteinExistence type="inferred from homology"/>
<dbReference type="InterPro" id="IPR050238">
    <property type="entry name" value="DNA_Rep/Repair_Clamp_Loader"/>
</dbReference>
<keyword evidence="7" id="KW-0547">Nucleotide-binding</keyword>
<dbReference type="InterPro" id="IPR027417">
    <property type="entry name" value="P-loop_NTPase"/>
</dbReference>
<comment type="catalytic activity">
    <reaction evidence="11">
        <text>DNA(n) + a 2'-deoxyribonucleoside 5'-triphosphate = DNA(n+1) + diphosphate</text>
        <dbReference type="Rhea" id="RHEA:22508"/>
        <dbReference type="Rhea" id="RHEA-COMP:17339"/>
        <dbReference type="Rhea" id="RHEA-COMP:17340"/>
        <dbReference type="ChEBI" id="CHEBI:33019"/>
        <dbReference type="ChEBI" id="CHEBI:61560"/>
        <dbReference type="ChEBI" id="CHEBI:173112"/>
        <dbReference type="EC" id="2.7.7.7"/>
    </reaction>
</comment>
<dbReference type="Pfam" id="PF13177">
    <property type="entry name" value="DNA_pol3_delta2"/>
    <property type="match status" value="1"/>
</dbReference>
<feature type="compositionally biased region" description="Gly residues" evidence="12">
    <location>
        <begin position="419"/>
        <end position="445"/>
    </location>
</feature>
<dbReference type="GO" id="GO:0003887">
    <property type="term" value="F:DNA-directed DNA polymerase activity"/>
    <property type="evidence" value="ECO:0007669"/>
    <property type="project" value="UniProtKB-KW"/>
</dbReference>
<dbReference type="FunFam" id="1.10.8.60:FF:000013">
    <property type="entry name" value="DNA polymerase III subunit gamma/tau"/>
    <property type="match status" value="1"/>
</dbReference>
<dbReference type="SUPFAM" id="SSF48019">
    <property type="entry name" value="post-AAA+ oligomerization domain-like"/>
    <property type="match status" value="1"/>
</dbReference>
<evidence type="ECO:0000256" key="6">
    <source>
        <dbReference type="ARBA" id="ARBA00022723"/>
    </source>
</evidence>
<keyword evidence="3 14" id="KW-0808">Transferase</keyword>
<dbReference type="GO" id="GO:0006261">
    <property type="term" value="P:DNA-templated DNA replication"/>
    <property type="evidence" value="ECO:0007669"/>
    <property type="project" value="TreeGrafter"/>
</dbReference>
<dbReference type="InterPro" id="IPR048448">
    <property type="entry name" value="DnaX-like_C"/>
</dbReference>
<keyword evidence="10" id="KW-0239">DNA-directed DNA polymerase</keyword>
<dbReference type="Pfam" id="PF12169">
    <property type="entry name" value="DNA_pol3_gamma3"/>
    <property type="match status" value="1"/>
</dbReference>
<dbReference type="Pfam" id="PF20964">
    <property type="entry name" value="DnaX_C"/>
    <property type="match status" value="1"/>
</dbReference>
<dbReference type="InterPro" id="IPR001270">
    <property type="entry name" value="ClpA/B"/>
</dbReference>
<keyword evidence="9" id="KW-0067">ATP-binding</keyword>
<dbReference type="InterPro" id="IPR012763">
    <property type="entry name" value="DNA_pol_III_sug/sutau_N"/>
</dbReference>
<evidence type="ECO:0000256" key="10">
    <source>
        <dbReference type="ARBA" id="ARBA00022932"/>
    </source>
</evidence>
<dbReference type="Pfam" id="PF22608">
    <property type="entry name" value="DNAX_ATPase_lid"/>
    <property type="match status" value="1"/>
</dbReference>
<comment type="caution">
    <text evidence="14">The sequence shown here is derived from an EMBL/GenBank/DDBJ whole genome shotgun (WGS) entry which is preliminary data.</text>
</comment>
<dbReference type="Gene3D" id="3.40.50.300">
    <property type="entry name" value="P-loop containing nucleotide triphosphate hydrolases"/>
    <property type="match status" value="1"/>
</dbReference>
<feature type="compositionally biased region" description="Low complexity" evidence="12">
    <location>
        <begin position="373"/>
        <end position="388"/>
    </location>
</feature>
<reference evidence="14 15" key="1">
    <citation type="submission" date="2020-08" db="EMBL/GenBank/DDBJ databases">
        <title>Cohnella phylogeny.</title>
        <authorList>
            <person name="Dunlap C."/>
        </authorList>
    </citation>
    <scope>NUCLEOTIDE SEQUENCE [LARGE SCALE GENOMIC DNA]</scope>
    <source>
        <strain evidence="14 15">CBP 2801</strain>
    </source>
</reference>
<evidence type="ECO:0000256" key="8">
    <source>
        <dbReference type="ARBA" id="ARBA00022833"/>
    </source>
</evidence>
<feature type="region of interest" description="Disordered" evidence="12">
    <location>
        <begin position="409"/>
        <end position="445"/>
    </location>
</feature>
<evidence type="ECO:0000259" key="13">
    <source>
        <dbReference type="SMART" id="SM00382"/>
    </source>
</evidence>
<evidence type="ECO:0000256" key="4">
    <source>
        <dbReference type="ARBA" id="ARBA00022695"/>
    </source>
</evidence>
<feature type="region of interest" description="Disordered" evidence="12">
    <location>
        <begin position="364"/>
        <end position="389"/>
    </location>
</feature>
<evidence type="ECO:0000313" key="15">
    <source>
        <dbReference type="Proteomes" id="UP000564644"/>
    </source>
</evidence>
<dbReference type="CDD" id="cd00009">
    <property type="entry name" value="AAA"/>
    <property type="match status" value="1"/>
</dbReference>
<dbReference type="EC" id="2.7.7.7" evidence="2"/>
<dbReference type="InterPro" id="IPR008921">
    <property type="entry name" value="DNA_pol3_clamp-load_cplx_C"/>
</dbReference>
<evidence type="ECO:0000256" key="11">
    <source>
        <dbReference type="ARBA" id="ARBA00049244"/>
    </source>
</evidence>
<dbReference type="NCBIfam" id="TIGR02397">
    <property type="entry name" value="dnaX_nterm"/>
    <property type="match status" value="1"/>
</dbReference>
<dbReference type="PANTHER" id="PTHR11669">
    <property type="entry name" value="REPLICATION FACTOR C / DNA POLYMERASE III GAMMA-TAU SUBUNIT"/>
    <property type="match status" value="1"/>
</dbReference>
<dbReference type="PRINTS" id="PR00300">
    <property type="entry name" value="CLPPROTEASEA"/>
</dbReference>
<keyword evidence="5" id="KW-0235">DNA replication</keyword>
<dbReference type="Proteomes" id="UP000564644">
    <property type="component" value="Unassembled WGS sequence"/>
</dbReference>
<dbReference type="EMBL" id="JACJVO010000057">
    <property type="protein sequence ID" value="MBB6735859.1"/>
    <property type="molecule type" value="Genomic_DNA"/>
</dbReference>
<gene>
    <name evidence="14" type="primary">dnaX</name>
    <name evidence="14" type="ORF">H7C18_33610</name>
</gene>
<dbReference type="GO" id="GO:0009360">
    <property type="term" value="C:DNA polymerase III complex"/>
    <property type="evidence" value="ECO:0007669"/>
    <property type="project" value="InterPro"/>
</dbReference>